<dbReference type="InterPro" id="IPR036465">
    <property type="entry name" value="vWFA_dom_sf"/>
</dbReference>
<keyword evidence="4" id="KW-1185">Reference proteome</keyword>
<gene>
    <name evidence="3" type="ORF">CSC94_12840</name>
</gene>
<accession>A0A2G1QM92</accession>
<keyword evidence="1" id="KW-0472">Membrane</keyword>
<sequence length="430" mass="46924">MGRLLKQFLSDRSGNFAMMFGLMSIPLIGGIGMMIDFFQVDRIRTELQQAADAAAVGSVAIPSPAFFAAGSMMNDGTIKDGVDDAEKLFEAEVSGDARTAVTKVDPSVTKNGRDITAVVNFEATVPTEFMKILGVKSVDISGSASAMNSTPAFTDFYLLLDNTPSMGLGATQADIDMMVKNTPDKCAFACHETSNATDYYALAKLLKVTMRIDVVAQATAKMMDKADSTESYPDQYRMALYHFGEKAETAGLQRLVKLTGDLNQIRTKASTSVDLMTVPYQNYNFDQDTDFNAALKAMDKEISAAGTGATSISRLKYLMFVSDGVADYYNNTSCQKTTTSGRCQEPINTAYCDTLKNRGVKIAILYTSYYPLPTNDWYNTWIKPFESEIGARMESCASPGLFFEVSPTEGIAEAMNALFEKMISQPKIIN</sequence>
<evidence type="ECO:0000256" key="1">
    <source>
        <dbReference type="SAM" id="Phobius"/>
    </source>
</evidence>
<dbReference type="RefSeq" id="WP_099306756.1">
    <property type="nucleotide sequence ID" value="NZ_PDVP01000007.1"/>
</dbReference>
<organism evidence="3 4">
    <name type="scientific">Zhengella mangrovi</name>
    <dbReference type="NCBI Taxonomy" id="1982044"/>
    <lineage>
        <taxon>Bacteria</taxon>
        <taxon>Pseudomonadati</taxon>
        <taxon>Pseudomonadota</taxon>
        <taxon>Alphaproteobacteria</taxon>
        <taxon>Hyphomicrobiales</taxon>
        <taxon>Notoacmeibacteraceae</taxon>
        <taxon>Zhengella</taxon>
    </lineage>
</organism>
<dbReference type="SUPFAM" id="SSF53300">
    <property type="entry name" value="vWA-like"/>
    <property type="match status" value="1"/>
</dbReference>
<evidence type="ECO:0000313" key="3">
    <source>
        <dbReference type="EMBL" id="PHP66570.1"/>
    </source>
</evidence>
<dbReference type="InterPro" id="IPR028087">
    <property type="entry name" value="Tad_N"/>
</dbReference>
<feature type="domain" description="Putative Flp pilus-assembly TadG-like N-terminal" evidence="2">
    <location>
        <begin position="14"/>
        <end position="56"/>
    </location>
</feature>
<dbReference type="Pfam" id="PF13400">
    <property type="entry name" value="Tad"/>
    <property type="match status" value="1"/>
</dbReference>
<dbReference type="EMBL" id="PDVP01000007">
    <property type="protein sequence ID" value="PHP66570.1"/>
    <property type="molecule type" value="Genomic_DNA"/>
</dbReference>
<reference evidence="3 4" key="1">
    <citation type="submission" date="2017-10" db="EMBL/GenBank/DDBJ databases">
        <title>Sedimentibacterium mangrovi gen. nov., sp. nov., a novel member of family Phyllobacteriacea isolated from mangrove sediment.</title>
        <authorList>
            <person name="Liao H."/>
            <person name="Tian Y."/>
        </authorList>
    </citation>
    <scope>NUCLEOTIDE SEQUENCE [LARGE SCALE GENOMIC DNA]</scope>
    <source>
        <strain evidence="3 4">X9-2-2</strain>
    </source>
</reference>
<keyword evidence="1" id="KW-0812">Transmembrane</keyword>
<dbReference type="Proteomes" id="UP000221168">
    <property type="component" value="Unassembled WGS sequence"/>
</dbReference>
<evidence type="ECO:0000313" key="4">
    <source>
        <dbReference type="Proteomes" id="UP000221168"/>
    </source>
</evidence>
<dbReference type="OrthoDB" id="8076371at2"/>
<comment type="caution">
    <text evidence="3">The sequence shown here is derived from an EMBL/GenBank/DDBJ whole genome shotgun (WGS) entry which is preliminary data.</text>
</comment>
<dbReference type="AlphaFoldDB" id="A0A2G1QM92"/>
<protein>
    <recommendedName>
        <fullName evidence="2">Putative Flp pilus-assembly TadG-like N-terminal domain-containing protein</fullName>
    </recommendedName>
</protein>
<keyword evidence="1" id="KW-1133">Transmembrane helix</keyword>
<feature type="transmembrane region" description="Helical" evidence="1">
    <location>
        <begin position="16"/>
        <end position="38"/>
    </location>
</feature>
<proteinExistence type="predicted"/>
<name>A0A2G1QM92_9HYPH</name>
<evidence type="ECO:0000259" key="2">
    <source>
        <dbReference type="Pfam" id="PF13400"/>
    </source>
</evidence>
<dbReference type="Gene3D" id="3.40.50.410">
    <property type="entry name" value="von Willebrand factor, type A domain"/>
    <property type="match status" value="1"/>
</dbReference>